<sequence length="441" mass="45139">MDLRELALDLRSGALTPTEHVEQALAAVDALAGTPHANLVVGRDDARARTDARRAEQEIAAGRWLGPLHGVAVAVKDNIDVEGLPTRAGSGIYAEVTPATADAEVVARLRAAGAVVVAKTHLHELAYGPTGAVSVDGPAVHPHDPTRITGGSSSGSAALVALGIVALALGTDTGCSVRTPAALCGVVGLKPTLGALPTTGTVPLSTTLDHVGLLASDVHGASVAWDVLARGAEGTGGGIQQPGVQGLRIGLPTGNLFRVLDPAITAAVARAAQALQRAGAELVEVELPHVEELSATYPVIVGAEAHATHARALAQRPEDFQPLTRERLSAQSGTSALDYLMALRTRDRLRAQSLHTLRRTFGLDALLLATTPLRATPLGEDTHGGEDVRAALLRLCIPFSVLGVPAVSVPAPGVEGLPVGLQVAGIKLEERGVLRVASAIA</sequence>
<evidence type="ECO:0000313" key="3">
    <source>
        <dbReference type="Proteomes" id="UP001164965"/>
    </source>
</evidence>
<dbReference type="EMBL" id="CP110615">
    <property type="protein sequence ID" value="UZJ24527.1"/>
    <property type="molecule type" value="Genomic_DNA"/>
</dbReference>
<protein>
    <submittedName>
        <fullName evidence="2">Amidase</fullName>
    </submittedName>
</protein>
<feature type="domain" description="Amidase" evidence="1">
    <location>
        <begin position="37"/>
        <end position="434"/>
    </location>
</feature>
<dbReference type="SUPFAM" id="SSF75304">
    <property type="entry name" value="Amidase signature (AS) enzymes"/>
    <property type="match status" value="1"/>
</dbReference>
<dbReference type="InterPro" id="IPR036928">
    <property type="entry name" value="AS_sf"/>
</dbReference>
<evidence type="ECO:0000313" key="2">
    <source>
        <dbReference type="EMBL" id="UZJ24527.1"/>
    </source>
</evidence>
<proteinExistence type="predicted"/>
<accession>A0ABY6NYR1</accession>
<dbReference type="InterPro" id="IPR000120">
    <property type="entry name" value="Amidase"/>
</dbReference>
<organism evidence="2 3">
    <name type="scientific">Rhodococcus antarcticus</name>
    <dbReference type="NCBI Taxonomy" id="2987751"/>
    <lineage>
        <taxon>Bacteria</taxon>
        <taxon>Bacillati</taxon>
        <taxon>Actinomycetota</taxon>
        <taxon>Actinomycetes</taxon>
        <taxon>Mycobacteriales</taxon>
        <taxon>Nocardiaceae</taxon>
        <taxon>Rhodococcus</taxon>
    </lineage>
</organism>
<name>A0ABY6NYR1_9NOCA</name>
<reference evidence="2" key="1">
    <citation type="submission" date="2022-10" db="EMBL/GenBank/DDBJ databases">
        <title>Rhodococcus sp.75.</title>
        <authorList>
            <person name="Sun M."/>
        </authorList>
    </citation>
    <scope>NUCLEOTIDE SEQUENCE</scope>
    <source>
        <strain evidence="2">75</strain>
    </source>
</reference>
<dbReference type="RefSeq" id="WP_265382634.1">
    <property type="nucleotide sequence ID" value="NZ_CP110615.1"/>
</dbReference>
<dbReference type="InterPro" id="IPR023631">
    <property type="entry name" value="Amidase_dom"/>
</dbReference>
<keyword evidence="3" id="KW-1185">Reference proteome</keyword>
<dbReference type="InterPro" id="IPR020556">
    <property type="entry name" value="Amidase_CS"/>
</dbReference>
<dbReference type="PROSITE" id="PS00571">
    <property type="entry name" value="AMIDASES"/>
    <property type="match status" value="1"/>
</dbReference>
<gene>
    <name evidence="2" type="ORF">RHODO2019_15560</name>
</gene>
<dbReference type="PANTHER" id="PTHR11895:SF176">
    <property type="entry name" value="AMIDASE AMID-RELATED"/>
    <property type="match status" value="1"/>
</dbReference>
<dbReference type="Gene3D" id="3.90.1300.10">
    <property type="entry name" value="Amidase signature (AS) domain"/>
    <property type="match status" value="1"/>
</dbReference>
<evidence type="ECO:0000259" key="1">
    <source>
        <dbReference type="Pfam" id="PF01425"/>
    </source>
</evidence>
<dbReference type="PANTHER" id="PTHR11895">
    <property type="entry name" value="TRANSAMIDASE"/>
    <property type="match status" value="1"/>
</dbReference>
<dbReference type="Proteomes" id="UP001164965">
    <property type="component" value="Chromosome"/>
</dbReference>
<dbReference type="Pfam" id="PF01425">
    <property type="entry name" value="Amidase"/>
    <property type="match status" value="1"/>
</dbReference>